<dbReference type="NCBIfam" id="NF000282">
    <property type="entry name" value="RND_permease_1"/>
    <property type="match status" value="1"/>
</dbReference>
<dbReference type="Gene3D" id="3.30.2090.10">
    <property type="entry name" value="Multidrug efflux transporter AcrB TolC docking domain, DN and DC subdomains"/>
    <property type="match status" value="2"/>
</dbReference>
<organism evidence="10 11">
    <name type="scientific">Parahaliea aestuarii</name>
    <dbReference type="NCBI Taxonomy" id="1852021"/>
    <lineage>
        <taxon>Bacteria</taxon>
        <taxon>Pseudomonadati</taxon>
        <taxon>Pseudomonadota</taxon>
        <taxon>Gammaproteobacteria</taxon>
        <taxon>Cellvibrionales</taxon>
        <taxon>Halieaceae</taxon>
        <taxon>Parahaliea</taxon>
    </lineage>
</organism>
<dbReference type="GO" id="GO:0015562">
    <property type="term" value="F:efflux transmembrane transporter activity"/>
    <property type="evidence" value="ECO:0007669"/>
    <property type="project" value="InterPro"/>
</dbReference>
<dbReference type="Gene3D" id="3.30.70.1320">
    <property type="entry name" value="Multidrug efflux transporter AcrB pore domain like"/>
    <property type="match status" value="1"/>
</dbReference>
<dbReference type="Gene3D" id="1.20.1640.10">
    <property type="entry name" value="Multidrug efflux transporter AcrB transmembrane domain"/>
    <property type="match status" value="2"/>
</dbReference>
<name>A0A5C8ZUY4_9GAMM</name>
<feature type="transmembrane region" description="Helical" evidence="9">
    <location>
        <begin position="368"/>
        <end position="389"/>
    </location>
</feature>
<evidence type="ECO:0000256" key="6">
    <source>
        <dbReference type="ARBA" id="ARBA00022692"/>
    </source>
</evidence>
<keyword evidence="5 9" id="KW-0997">Cell inner membrane</keyword>
<dbReference type="FunFam" id="3.30.70.1430:FF:000001">
    <property type="entry name" value="Efflux pump membrane transporter"/>
    <property type="match status" value="1"/>
</dbReference>
<evidence type="ECO:0000313" key="10">
    <source>
        <dbReference type="EMBL" id="TXS91081.1"/>
    </source>
</evidence>
<dbReference type="GO" id="GO:0005886">
    <property type="term" value="C:plasma membrane"/>
    <property type="evidence" value="ECO:0007669"/>
    <property type="project" value="UniProtKB-SubCell"/>
</dbReference>
<evidence type="ECO:0000256" key="5">
    <source>
        <dbReference type="ARBA" id="ARBA00022519"/>
    </source>
</evidence>
<keyword evidence="6 9" id="KW-0812">Transmembrane</keyword>
<dbReference type="InterPro" id="IPR001036">
    <property type="entry name" value="Acrflvin-R"/>
</dbReference>
<gene>
    <name evidence="10" type="ORF">FVW59_12800</name>
</gene>
<dbReference type="SUPFAM" id="SSF82866">
    <property type="entry name" value="Multidrug efflux transporter AcrB transmembrane domain"/>
    <property type="match status" value="2"/>
</dbReference>
<dbReference type="OrthoDB" id="9757904at2"/>
<comment type="caution">
    <text evidence="10">The sequence shown here is derived from an EMBL/GenBank/DDBJ whole genome shotgun (WGS) entry which is preliminary data.</text>
</comment>
<evidence type="ECO:0000256" key="3">
    <source>
        <dbReference type="ARBA" id="ARBA00022448"/>
    </source>
</evidence>
<feature type="transmembrane region" description="Helical" evidence="9">
    <location>
        <begin position="395"/>
        <end position="415"/>
    </location>
</feature>
<accession>A0A5C8ZUY4</accession>
<feature type="transmembrane region" description="Helical" evidence="9">
    <location>
        <begin position="343"/>
        <end position="361"/>
    </location>
</feature>
<dbReference type="Gene3D" id="3.30.70.1430">
    <property type="entry name" value="Multidrug efflux transporter AcrB pore domain"/>
    <property type="match status" value="2"/>
</dbReference>
<dbReference type="NCBIfam" id="TIGR00915">
    <property type="entry name" value="2A0602"/>
    <property type="match status" value="1"/>
</dbReference>
<dbReference type="Proteomes" id="UP000321933">
    <property type="component" value="Unassembled WGS sequence"/>
</dbReference>
<dbReference type="InterPro" id="IPR004764">
    <property type="entry name" value="MdtF-like"/>
</dbReference>
<dbReference type="AlphaFoldDB" id="A0A5C8ZUY4"/>
<sequence length="1042" mass="111933">MSPQFFIRRPRFALVISILITLLGVLAAIVMPVDQYPDISAPKVVVRANFPGASAETVKKAVAAPIEDEVNGAEGMVYMSSKSASDGSYTLTVTFEIDVDPSLAQVDVQNRVALATPRLPEEVRKRGVSVKKRSPDMLMVVNLHSPDERFDGVFLSNYASLNITGELARIPGVGEASVIGALDYGMRLWLDPIKLNAHDLSVNQILAAVQEQNQQAAVGQLGGPPNPDSTQFQYVLKTKGRLATVEEFENIILRSDDQGARLTIADVGRVELGAQAYKGYGEFNNRPGVLIAIYKQSDANALATAEQVRERMDDLATYFPEGLEYAVGHDTTLFIEASLEETVFTLIFTIALVVLVTYLFLGSVRATLVPTIAVPVAVIGTLAVLYALGMTINTVTLFALILSIGIVVDDAILVVENVERLMHEEHLAARRATEKAMQQVAAPIVATSLVLAAVFAPTTLLPGITGEMFAQFGATLVVSVLISAVNALSLSPALCVMLMKESEHAPNPVIRVFNRGFAAVTRGYVSLVGSLASHLVISSALIVGLFALLVFMYQIVPTSFIPEEDKGFFIIDVQLPAAASLNRTGKVMDEIHTQLENDPAVELVLSVNGYSLLNTALQSNAGMVIVKLKPWSERSGPDSHQFTLQRKYQQQLSGLGTARILVFGSPAIPGLGTVAGFSYVLEDTQSRGAETMAAQVETLLQQANSQPQLARAFSTFRADYPQIWLEVDRELAKNLGVSVQDIFLTLQTQLGGFYINDFNLFGKTYRVMAQAEAEFRQTESDLKSLYVPGQNGQMVALSALVSTRPVQGADVLYRYNTYDAATITGQPAAGFSSGQAMDAMENLSAGSLLPGFKYEWTDSSYEERKSGNLAPIALGLSLVFTFLFLAALYESFSMPIAIILSVPLALVGAMAGLLIGGESLSLYGQIGLVLLVGLAAKVAILIVEFAKSLREAEGMDLQEATVTAAHQRFRPVMMTGLSFTVGVVPLVLASGAGAASRVSLGLAIFGGTIASAVFGTLLVPVFFKLVQLFRERIHGGRTLPPE</sequence>
<dbReference type="Pfam" id="PF00873">
    <property type="entry name" value="ACR_tran"/>
    <property type="match status" value="1"/>
</dbReference>
<feature type="transmembrane region" description="Helical" evidence="9">
    <location>
        <begin position="976"/>
        <end position="996"/>
    </location>
</feature>
<comment type="subcellular location">
    <subcellularLocation>
        <location evidence="1 9">Cell inner membrane</location>
        <topology evidence="1 9">Multi-pass membrane protein</topology>
    </subcellularLocation>
</comment>
<feature type="transmembrane region" description="Helical" evidence="9">
    <location>
        <begin position="531"/>
        <end position="553"/>
    </location>
</feature>
<feature type="transmembrane region" description="Helical" evidence="9">
    <location>
        <begin position="436"/>
        <end position="456"/>
    </location>
</feature>
<dbReference type="GO" id="GO:0042910">
    <property type="term" value="F:xenobiotic transmembrane transporter activity"/>
    <property type="evidence" value="ECO:0007669"/>
    <property type="project" value="TreeGrafter"/>
</dbReference>
<keyword evidence="11" id="KW-1185">Reference proteome</keyword>
<dbReference type="SUPFAM" id="SSF82714">
    <property type="entry name" value="Multidrug efflux transporter AcrB TolC docking domain, DN and DC subdomains"/>
    <property type="match status" value="2"/>
</dbReference>
<feature type="transmembrane region" description="Helical" evidence="9">
    <location>
        <begin position="869"/>
        <end position="889"/>
    </location>
</feature>
<protein>
    <recommendedName>
        <fullName evidence="9">Efflux pump membrane transporter</fullName>
    </recommendedName>
</protein>
<feature type="transmembrane region" description="Helical" evidence="9">
    <location>
        <begin position="922"/>
        <end position="943"/>
    </location>
</feature>
<reference evidence="10 11" key="1">
    <citation type="submission" date="2019-08" db="EMBL/GenBank/DDBJ databases">
        <title>Parahaliea maris sp. nov., isolated from the surface seawater.</title>
        <authorList>
            <person name="Liu Y."/>
        </authorList>
    </citation>
    <scope>NUCLEOTIDE SEQUENCE [LARGE SCALE GENOMIC DNA]</scope>
    <source>
        <strain evidence="10 11">S2-26</strain>
    </source>
</reference>
<feature type="transmembrane region" description="Helical" evidence="9">
    <location>
        <begin position="1002"/>
        <end position="1023"/>
    </location>
</feature>
<evidence type="ECO:0000256" key="2">
    <source>
        <dbReference type="ARBA" id="ARBA00010942"/>
    </source>
</evidence>
<comment type="caution">
    <text evidence="9">Lacks conserved residue(s) required for the propagation of feature annotation.</text>
</comment>
<dbReference type="GO" id="GO:0009636">
    <property type="term" value="P:response to toxic substance"/>
    <property type="evidence" value="ECO:0007669"/>
    <property type="project" value="UniProtKB-ARBA"/>
</dbReference>
<evidence type="ECO:0000256" key="4">
    <source>
        <dbReference type="ARBA" id="ARBA00022475"/>
    </source>
</evidence>
<evidence type="ECO:0000256" key="7">
    <source>
        <dbReference type="ARBA" id="ARBA00022989"/>
    </source>
</evidence>
<keyword evidence="8 9" id="KW-0472">Membrane</keyword>
<dbReference type="PRINTS" id="PR00702">
    <property type="entry name" value="ACRIFLAVINRP"/>
</dbReference>
<keyword evidence="3 9" id="KW-0813">Transport</keyword>
<keyword evidence="4" id="KW-1003">Cell membrane</keyword>
<evidence type="ECO:0000313" key="11">
    <source>
        <dbReference type="Proteomes" id="UP000321933"/>
    </source>
</evidence>
<dbReference type="PANTHER" id="PTHR32063">
    <property type="match status" value="1"/>
</dbReference>
<evidence type="ECO:0000256" key="8">
    <source>
        <dbReference type="ARBA" id="ARBA00023136"/>
    </source>
</evidence>
<feature type="transmembrane region" description="Helical" evidence="9">
    <location>
        <begin position="896"/>
        <end position="916"/>
    </location>
</feature>
<dbReference type="Gene3D" id="3.30.70.1440">
    <property type="entry name" value="Multidrug efflux transporter AcrB pore domain"/>
    <property type="match status" value="1"/>
</dbReference>
<dbReference type="EMBL" id="VRYZ01000005">
    <property type="protein sequence ID" value="TXS91081.1"/>
    <property type="molecule type" value="Genomic_DNA"/>
</dbReference>
<comment type="similarity">
    <text evidence="2 9">Belongs to the resistance-nodulation-cell division (RND) (TC 2.A.6) family.</text>
</comment>
<feature type="transmembrane region" description="Helical" evidence="9">
    <location>
        <begin position="468"/>
        <end position="490"/>
    </location>
</feature>
<keyword evidence="7 9" id="KW-1133">Transmembrane helix</keyword>
<dbReference type="PANTHER" id="PTHR32063:SF76">
    <property type="entry name" value="EFFLUX PUMP MEMBRANE TRANSPORTER"/>
    <property type="match status" value="1"/>
</dbReference>
<evidence type="ECO:0000256" key="1">
    <source>
        <dbReference type="ARBA" id="ARBA00004429"/>
    </source>
</evidence>
<proteinExistence type="inferred from homology"/>
<dbReference type="InterPro" id="IPR027463">
    <property type="entry name" value="AcrB_DN_DC_subdom"/>
</dbReference>
<dbReference type="SUPFAM" id="SSF82693">
    <property type="entry name" value="Multidrug efflux transporter AcrB pore domain, PN1, PN2, PC1 and PC2 subdomains"/>
    <property type="match status" value="4"/>
</dbReference>
<dbReference type="RefSeq" id="WP_148064737.1">
    <property type="nucleotide sequence ID" value="NZ_VRYZ01000005.1"/>
</dbReference>
<evidence type="ECO:0000256" key="9">
    <source>
        <dbReference type="RuleBase" id="RU364070"/>
    </source>
</evidence>